<comment type="similarity">
    <text evidence="2 11 13">Belongs to the IMPDH/GMPR family.</text>
</comment>
<dbReference type="RefSeq" id="WP_005866211.1">
    <property type="nucleotide sequence ID" value="NZ_CACVBB010000002.1"/>
</dbReference>
<comment type="function">
    <text evidence="11">Catalyzes the conversion of inosine 5'-phosphate (IMP) to xanthosine 5'-phosphate (XMP), the first committed and rate-limiting step in the de novo synthesis of guanine nucleotides, and therefore plays an important role in the regulation of cell growth.</text>
</comment>
<evidence type="ECO:0000256" key="7">
    <source>
        <dbReference type="ARBA" id="ARBA00023002"/>
    </source>
</evidence>
<dbReference type="InterPro" id="IPR015875">
    <property type="entry name" value="IMP_DH/GMP_Rdtase_CS"/>
</dbReference>
<dbReference type="InterPro" id="IPR013785">
    <property type="entry name" value="Aldolase_TIM"/>
</dbReference>
<dbReference type="EMBL" id="CP058235">
    <property type="protein sequence ID" value="QLC52190.1"/>
    <property type="molecule type" value="Genomic_DNA"/>
</dbReference>
<gene>
    <name evidence="11 16" type="primary">guaB</name>
    <name evidence="16" type="ORF">HWV54_04775</name>
</gene>
<dbReference type="PANTHER" id="PTHR11911:SF111">
    <property type="entry name" value="INOSINE-5'-MONOPHOSPHATE DEHYDROGENASE"/>
    <property type="match status" value="1"/>
</dbReference>
<evidence type="ECO:0000256" key="6">
    <source>
        <dbReference type="ARBA" id="ARBA00022958"/>
    </source>
</evidence>
<dbReference type="SMART" id="SM01240">
    <property type="entry name" value="IMPDH"/>
    <property type="match status" value="1"/>
</dbReference>
<keyword evidence="17" id="KW-1185">Reference proteome</keyword>
<feature type="binding site" evidence="11">
    <location>
        <begin position="395"/>
        <end position="399"/>
    </location>
    <ligand>
        <name>IMP</name>
        <dbReference type="ChEBI" id="CHEBI:58053"/>
    </ligand>
</feature>
<proteinExistence type="inferred from homology"/>
<evidence type="ECO:0000259" key="15">
    <source>
        <dbReference type="PROSITE" id="PS51371"/>
    </source>
</evidence>
<feature type="active site" description="Thioimidate intermediate" evidence="11">
    <location>
        <position position="315"/>
    </location>
</feature>
<dbReference type="SUPFAM" id="SSF54631">
    <property type="entry name" value="CBS-domain pair"/>
    <property type="match status" value="1"/>
</dbReference>
<evidence type="ECO:0000256" key="11">
    <source>
        <dbReference type="HAMAP-Rule" id="MF_01964"/>
    </source>
</evidence>
<comment type="cofactor">
    <cofactor evidence="1 11">
        <name>K(+)</name>
        <dbReference type="ChEBI" id="CHEBI:29103"/>
    </cofactor>
</comment>
<keyword evidence="9 12" id="KW-0129">CBS domain</keyword>
<evidence type="ECO:0000256" key="13">
    <source>
        <dbReference type="RuleBase" id="RU003927"/>
    </source>
</evidence>
<evidence type="ECO:0000313" key="16">
    <source>
        <dbReference type="EMBL" id="QLC52190.1"/>
    </source>
</evidence>
<comment type="activity regulation">
    <text evidence="11">Mycophenolic acid (MPA) is a non-competitive inhibitor that prevents formation of the closed enzyme conformation by binding to the same site as the amobile flap. In contrast, mizoribine monophosphate (MZP) is a competitive inhibitor that induces the closed conformation. MPA is a potent inhibitor of mammalian IMPDHs but a poor inhibitor of the bacterial enzymes. MZP is a more potent inhibitor of bacterial IMPDH.</text>
</comment>
<feature type="active site" description="Proton acceptor" evidence="11">
    <location>
        <position position="411"/>
    </location>
</feature>
<keyword evidence="5 11" id="KW-0658">Purine biosynthesis</keyword>
<dbReference type="Gene3D" id="3.20.20.70">
    <property type="entry name" value="Aldolase class I"/>
    <property type="match status" value="1"/>
</dbReference>
<dbReference type="Pfam" id="PF00478">
    <property type="entry name" value="IMPDH"/>
    <property type="match status" value="1"/>
</dbReference>
<dbReference type="Proteomes" id="UP000509443">
    <property type="component" value="Chromosome"/>
</dbReference>
<dbReference type="PROSITE" id="PS00487">
    <property type="entry name" value="IMP_DH_GMP_RED"/>
    <property type="match status" value="1"/>
</dbReference>
<dbReference type="CDD" id="cd00381">
    <property type="entry name" value="IMPDH"/>
    <property type="match status" value="1"/>
</dbReference>
<dbReference type="PANTHER" id="PTHR11911">
    <property type="entry name" value="INOSINE-5-MONOPHOSPHATE DEHYDROGENASE RELATED"/>
    <property type="match status" value="1"/>
</dbReference>
<keyword evidence="7 11" id="KW-0560">Oxidoreductase</keyword>
<dbReference type="PROSITE" id="PS51371">
    <property type="entry name" value="CBS"/>
    <property type="match status" value="2"/>
</dbReference>
<dbReference type="InterPro" id="IPR046342">
    <property type="entry name" value="CBS_dom_sf"/>
</dbReference>
<comment type="caution">
    <text evidence="11">Lacks conserved residue(s) required for the propagation of feature annotation.</text>
</comment>
<dbReference type="InterPro" id="IPR000644">
    <property type="entry name" value="CBS_dom"/>
</dbReference>
<evidence type="ECO:0000256" key="10">
    <source>
        <dbReference type="ARBA" id="ARBA00048028"/>
    </source>
</evidence>
<feature type="binding site" evidence="11">
    <location>
        <position position="313"/>
    </location>
    <ligand>
        <name>IMP</name>
        <dbReference type="ChEBI" id="CHEBI:58053"/>
    </ligand>
</feature>
<dbReference type="SUPFAM" id="SSF51412">
    <property type="entry name" value="Inosine monophosphate dehydrogenase (IMPDH)"/>
    <property type="match status" value="1"/>
</dbReference>
<evidence type="ECO:0000256" key="4">
    <source>
        <dbReference type="ARBA" id="ARBA00022749"/>
    </source>
</evidence>
<protein>
    <recommendedName>
        <fullName evidence="11 14">Inosine-5'-monophosphate dehydrogenase</fullName>
        <shortName evidence="11">IMP dehydrogenase</shortName>
        <shortName evidence="11">IMPD</shortName>
        <shortName evidence="11">IMPDH</shortName>
        <ecNumber evidence="11 14">1.1.1.205</ecNumber>
    </recommendedName>
</protein>
<evidence type="ECO:0000256" key="1">
    <source>
        <dbReference type="ARBA" id="ARBA00001958"/>
    </source>
</evidence>
<dbReference type="InterPro" id="IPR005990">
    <property type="entry name" value="IMP_DH"/>
</dbReference>
<feature type="binding site" evidence="11">
    <location>
        <position position="482"/>
    </location>
    <ligand>
        <name>K(+)</name>
        <dbReference type="ChEBI" id="CHEBI:29103"/>
        <note>ligand shared between two tetrameric partners</note>
    </ligand>
</feature>
<evidence type="ECO:0000256" key="9">
    <source>
        <dbReference type="ARBA" id="ARBA00023122"/>
    </source>
</evidence>
<evidence type="ECO:0000313" key="17">
    <source>
        <dbReference type="Proteomes" id="UP000509443"/>
    </source>
</evidence>
<feature type="binding site" description="in other chain" evidence="11">
    <location>
        <position position="310"/>
    </location>
    <ligand>
        <name>K(+)</name>
        <dbReference type="ChEBI" id="CHEBI:29103"/>
        <note>ligand shared between two tetrameric partners</note>
    </ligand>
</feature>
<sequence>MAKIVETGTGALALTFDDVLLQPGHSLVMPSQVDLKTRIAANIELNLPLLSAAMDTVTESRLAIAMAQAGGLGVIHRNMSSAEQAEEVRQVKKFESGMVVNPVTIRPDATLEEAKALMRSYSISGIPVVEDGANGGIAGRLVGILTNRDVRFASNLQQKIYELMTHKNLITVRENVQLDEAKYLLHSHRIEKLLVVDEQNRCVGLITVKDIEKAQLNPNAAKDSQGRLRVAAASSVGNDGIERAERLIDAGVDVLVIDTAHGHSQRVLETVKRIKKMAFSPAIIAGNVATPQATQALIDSGADAVKVGIGPGSICTTRIVAGVGVPQLAAIMGAAEIADKVGIPVIADGGIKASGDFAKALAGGACAAMIGSLLAGTEESPGEVYLYQGRSFKAYRGMGSVSAMARGSADRYFQDEVRDELKLVPEGVEGQVAYKGPIASVLHQLAGGLRASMGYVGAKNLAEFREKATFVRITNAGLYESHTHDVAITRESPNYRGPI</sequence>
<evidence type="ECO:0000256" key="12">
    <source>
        <dbReference type="PROSITE-ProRule" id="PRU00703"/>
    </source>
</evidence>
<feature type="binding site" description="in other chain" evidence="11">
    <location>
        <position position="312"/>
    </location>
    <ligand>
        <name>K(+)</name>
        <dbReference type="ChEBI" id="CHEBI:29103"/>
        <note>ligand shared between two tetrameric partners</note>
    </ligand>
</feature>
<keyword evidence="6 11" id="KW-0630">Potassium</keyword>
<comment type="pathway">
    <text evidence="11 14">Purine metabolism; XMP biosynthesis via de novo pathway; XMP from IMP: step 1/1.</text>
</comment>
<reference evidence="16 17" key="1">
    <citation type="submission" date="2020-06" db="EMBL/GenBank/DDBJ databases">
        <title>Complete closed genome sequence of Bartonella alsatica CIP 105477.</title>
        <authorList>
            <person name="Thibau A."/>
            <person name="Schultze T.G."/>
            <person name="Kempf V.A.J."/>
        </authorList>
    </citation>
    <scope>NUCLEOTIDE SEQUENCE [LARGE SCALE GENOMIC DNA]</scope>
    <source>
        <strain evidence="16 17">CIP 105477</strain>
    </source>
</reference>
<feature type="domain" description="CBS" evidence="15">
    <location>
        <begin position="164"/>
        <end position="224"/>
    </location>
</feature>
<dbReference type="EC" id="1.1.1.205" evidence="11 14"/>
<feature type="binding site" evidence="11">
    <location>
        <position position="481"/>
    </location>
    <ligand>
        <name>K(+)</name>
        <dbReference type="ChEBI" id="CHEBI:29103"/>
        <note>ligand shared between two tetrameric partners</note>
    </ligand>
</feature>
<evidence type="ECO:0000256" key="8">
    <source>
        <dbReference type="ARBA" id="ARBA00023027"/>
    </source>
</evidence>
<dbReference type="HAMAP" id="MF_01964">
    <property type="entry name" value="IMPDH"/>
    <property type="match status" value="1"/>
</dbReference>
<feature type="binding site" evidence="11">
    <location>
        <begin position="348"/>
        <end position="350"/>
    </location>
    <ligand>
        <name>IMP</name>
        <dbReference type="ChEBI" id="CHEBI:58053"/>
    </ligand>
</feature>
<keyword evidence="3 11" id="KW-0479">Metal-binding</keyword>
<dbReference type="InterPro" id="IPR001093">
    <property type="entry name" value="IMP_DH_GMPRt"/>
</dbReference>
<keyword evidence="4 11" id="KW-0332">GMP biosynthesis</keyword>
<comment type="catalytic activity">
    <reaction evidence="10 11 14">
        <text>IMP + NAD(+) + H2O = XMP + NADH + H(+)</text>
        <dbReference type="Rhea" id="RHEA:11708"/>
        <dbReference type="ChEBI" id="CHEBI:15377"/>
        <dbReference type="ChEBI" id="CHEBI:15378"/>
        <dbReference type="ChEBI" id="CHEBI:57464"/>
        <dbReference type="ChEBI" id="CHEBI:57540"/>
        <dbReference type="ChEBI" id="CHEBI:57945"/>
        <dbReference type="ChEBI" id="CHEBI:58053"/>
        <dbReference type="EC" id="1.1.1.205"/>
    </reaction>
</comment>
<feature type="binding site" description="in other chain" evidence="11">
    <location>
        <position position="315"/>
    </location>
    <ligand>
        <name>K(+)</name>
        <dbReference type="ChEBI" id="CHEBI:29103"/>
        <note>ligand shared between two tetrameric partners</note>
    </ligand>
</feature>
<organism evidence="16 17">
    <name type="scientific">Bartonella alsatica</name>
    <dbReference type="NCBI Taxonomy" id="52764"/>
    <lineage>
        <taxon>Bacteria</taxon>
        <taxon>Pseudomonadati</taxon>
        <taxon>Pseudomonadota</taxon>
        <taxon>Alphaproteobacteria</taxon>
        <taxon>Hyphomicrobiales</taxon>
        <taxon>Bartonellaceae</taxon>
        <taxon>Bartonella</taxon>
    </lineage>
</organism>
<name>A0ABX6QGS9_9HYPH</name>
<dbReference type="CDD" id="cd04601">
    <property type="entry name" value="CBS_pair_IMPDH"/>
    <property type="match status" value="1"/>
</dbReference>
<accession>A0ABX6QGS9</accession>
<dbReference type="NCBIfam" id="TIGR01302">
    <property type="entry name" value="IMP_dehydrog"/>
    <property type="match status" value="1"/>
</dbReference>
<feature type="binding site" evidence="11">
    <location>
        <position position="258"/>
    </location>
    <ligand>
        <name>NAD(+)</name>
        <dbReference type="ChEBI" id="CHEBI:57540"/>
    </ligand>
</feature>
<feature type="binding site" evidence="11">
    <location>
        <position position="426"/>
    </location>
    <ligand>
        <name>IMP</name>
        <dbReference type="ChEBI" id="CHEBI:58053"/>
    </ligand>
</feature>
<feature type="domain" description="CBS" evidence="15">
    <location>
        <begin position="98"/>
        <end position="163"/>
    </location>
</feature>
<evidence type="ECO:0000256" key="2">
    <source>
        <dbReference type="ARBA" id="ARBA00005502"/>
    </source>
</evidence>
<feature type="binding site" evidence="11">
    <location>
        <begin position="308"/>
        <end position="310"/>
    </location>
    <ligand>
        <name>NAD(+)</name>
        <dbReference type="ChEBI" id="CHEBI:57540"/>
    </ligand>
</feature>
<evidence type="ECO:0000256" key="5">
    <source>
        <dbReference type="ARBA" id="ARBA00022755"/>
    </source>
</evidence>
<evidence type="ECO:0000256" key="14">
    <source>
        <dbReference type="RuleBase" id="RU003928"/>
    </source>
</evidence>
<evidence type="ECO:0000256" key="3">
    <source>
        <dbReference type="ARBA" id="ARBA00022723"/>
    </source>
</evidence>
<dbReference type="PIRSF" id="PIRSF000130">
    <property type="entry name" value="IMPDH"/>
    <property type="match status" value="1"/>
</dbReference>
<dbReference type="Pfam" id="PF00571">
    <property type="entry name" value="CBS"/>
    <property type="match status" value="2"/>
</dbReference>
<dbReference type="SMART" id="SM00116">
    <property type="entry name" value="CBS"/>
    <property type="match status" value="2"/>
</dbReference>
<dbReference type="GO" id="GO:0003938">
    <property type="term" value="F:IMP dehydrogenase activity"/>
    <property type="evidence" value="ECO:0007669"/>
    <property type="project" value="UniProtKB-EC"/>
</dbReference>
<feature type="binding site" evidence="11">
    <location>
        <begin position="371"/>
        <end position="372"/>
    </location>
    <ligand>
        <name>IMP</name>
        <dbReference type="ChEBI" id="CHEBI:58053"/>
    </ligand>
</feature>
<keyword evidence="8 11" id="KW-0520">NAD</keyword>
<comment type="subunit">
    <text evidence="11">Homotetramer.</text>
</comment>
<feature type="binding site" evidence="11">
    <location>
        <position position="480"/>
    </location>
    <ligand>
        <name>K(+)</name>
        <dbReference type="ChEBI" id="CHEBI:29103"/>
        <note>ligand shared between two tetrameric partners</note>
    </ligand>
</feature>